<protein>
    <recommendedName>
        <fullName evidence="2">Chromo domain-containing protein</fullName>
    </recommendedName>
</protein>
<name>A0A165CH57_EXIGL</name>
<dbReference type="STRING" id="1314781.A0A165CH57"/>
<organism evidence="3 4">
    <name type="scientific">Exidia glandulosa HHB12029</name>
    <dbReference type="NCBI Taxonomy" id="1314781"/>
    <lineage>
        <taxon>Eukaryota</taxon>
        <taxon>Fungi</taxon>
        <taxon>Dikarya</taxon>
        <taxon>Basidiomycota</taxon>
        <taxon>Agaricomycotina</taxon>
        <taxon>Agaricomycetes</taxon>
        <taxon>Auriculariales</taxon>
        <taxon>Exidiaceae</taxon>
        <taxon>Exidia</taxon>
    </lineage>
</organism>
<dbReference type="SUPFAM" id="SSF54160">
    <property type="entry name" value="Chromo domain-like"/>
    <property type="match status" value="1"/>
</dbReference>
<dbReference type="EMBL" id="KV426322">
    <property type="protein sequence ID" value="KZV82446.1"/>
    <property type="molecule type" value="Genomic_DNA"/>
</dbReference>
<dbReference type="CDD" id="cd00024">
    <property type="entry name" value="CD_CSD"/>
    <property type="match status" value="1"/>
</dbReference>
<feature type="compositionally biased region" description="Low complexity" evidence="1">
    <location>
        <begin position="66"/>
        <end position="83"/>
    </location>
</feature>
<keyword evidence="4" id="KW-1185">Reference proteome</keyword>
<dbReference type="GO" id="GO:0006338">
    <property type="term" value="P:chromatin remodeling"/>
    <property type="evidence" value="ECO:0007669"/>
    <property type="project" value="UniProtKB-ARBA"/>
</dbReference>
<evidence type="ECO:0000259" key="2">
    <source>
        <dbReference type="PROSITE" id="PS50013"/>
    </source>
</evidence>
<gene>
    <name evidence="3" type="ORF">EXIGLDRAFT_778537</name>
</gene>
<evidence type="ECO:0000256" key="1">
    <source>
        <dbReference type="SAM" id="MobiDB-lite"/>
    </source>
</evidence>
<feature type="domain" description="Chromo" evidence="2">
    <location>
        <begin position="1"/>
        <end position="49"/>
    </location>
</feature>
<dbReference type="InParanoid" id="A0A165CH57"/>
<dbReference type="InterPro" id="IPR000953">
    <property type="entry name" value="Chromo/chromo_shadow_dom"/>
</dbReference>
<dbReference type="Pfam" id="PF00385">
    <property type="entry name" value="Chromo"/>
    <property type="match status" value="1"/>
</dbReference>
<proteinExistence type="predicted"/>
<evidence type="ECO:0000313" key="4">
    <source>
        <dbReference type="Proteomes" id="UP000077266"/>
    </source>
</evidence>
<dbReference type="InterPro" id="IPR023780">
    <property type="entry name" value="Chromo_domain"/>
</dbReference>
<dbReference type="Proteomes" id="UP000077266">
    <property type="component" value="Unassembled WGS sequence"/>
</dbReference>
<evidence type="ECO:0000313" key="3">
    <source>
        <dbReference type="EMBL" id="KZV82446.1"/>
    </source>
</evidence>
<dbReference type="Gene3D" id="2.40.50.40">
    <property type="match status" value="1"/>
</dbReference>
<dbReference type="OrthoDB" id="2273864at2759"/>
<reference evidence="3 4" key="1">
    <citation type="journal article" date="2016" name="Mol. Biol. Evol.">
        <title>Comparative Genomics of Early-Diverging Mushroom-Forming Fungi Provides Insights into the Origins of Lignocellulose Decay Capabilities.</title>
        <authorList>
            <person name="Nagy L.G."/>
            <person name="Riley R."/>
            <person name="Tritt A."/>
            <person name="Adam C."/>
            <person name="Daum C."/>
            <person name="Floudas D."/>
            <person name="Sun H."/>
            <person name="Yadav J.S."/>
            <person name="Pangilinan J."/>
            <person name="Larsson K.H."/>
            <person name="Matsuura K."/>
            <person name="Barry K."/>
            <person name="Labutti K."/>
            <person name="Kuo R."/>
            <person name="Ohm R.A."/>
            <person name="Bhattacharya S.S."/>
            <person name="Shirouzu T."/>
            <person name="Yoshinaga Y."/>
            <person name="Martin F.M."/>
            <person name="Grigoriev I.V."/>
            <person name="Hibbett D.S."/>
        </authorList>
    </citation>
    <scope>NUCLEOTIDE SEQUENCE [LARGE SCALE GENOMIC DNA]</scope>
    <source>
        <strain evidence="3 4">HHB12029</strain>
    </source>
</reference>
<dbReference type="InterPro" id="IPR016197">
    <property type="entry name" value="Chromo-like_dom_sf"/>
</dbReference>
<dbReference type="AlphaFoldDB" id="A0A165CH57"/>
<sequence length="166" mass="18440">MGRGVQYLVKWKGYSREHNSWLAKGALEHSQEALLDFVERNPTKPQNIRSLDLPADTLPPDRHPISSLPLPDSSSTSAASASTEQPADMVAAEPPPAARTLLTRPMWDRSIFPPDFFARAAAGKTRPWGPRYLPEGEQLTTGVDYTLPDEVTLHRMAMRYDSATAR</sequence>
<dbReference type="PROSITE" id="PS50013">
    <property type="entry name" value="CHROMO_2"/>
    <property type="match status" value="1"/>
</dbReference>
<feature type="region of interest" description="Disordered" evidence="1">
    <location>
        <begin position="44"/>
        <end position="95"/>
    </location>
</feature>
<accession>A0A165CH57</accession>